<feature type="domain" description="AMIN-like" evidence="2">
    <location>
        <begin position="40"/>
        <end position="147"/>
    </location>
</feature>
<keyword evidence="4" id="KW-1185">Reference proteome</keyword>
<dbReference type="EMBL" id="BAAAQB010000008">
    <property type="protein sequence ID" value="GAA2127614.1"/>
    <property type="molecule type" value="Genomic_DNA"/>
</dbReference>
<protein>
    <recommendedName>
        <fullName evidence="2">AMIN-like domain-containing protein</fullName>
    </recommendedName>
</protein>
<sequence>MISSTITHDWSVPKSGTPFHTDHENPVPIAPPPAAPLPTLYAIGAGQHPSDTPPYDQLSFRFNGGFPSYDVEVVPELVADGSGQPIDMPGTGTILEVTFHGAQAHTADGKASTVTSAPAPSIGYEALTSYAPAGDLEGVLTYGIGVGRPMSTVPETKVRVYEVEKIEQGQHLYVVAIQLDATAWK</sequence>
<proteinExistence type="predicted"/>
<name>A0ABN2YJ92_9MICC</name>
<gene>
    <name evidence="3" type="ORF">GCM10009825_05890</name>
</gene>
<accession>A0ABN2YJ92</accession>
<reference evidence="3 4" key="1">
    <citation type="journal article" date="2019" name="Int. J. Syst. Evol. Microbiol.">
        <title>The Global Catalogue of Microorganisms (GCM) 10K type strain sequencing project: providing services to taxonomists for standard genome sequencing and annotation.</title>
        <authorList>
            <consortium name="The Broad Institute Genomics Platform"/>
            <consortium name="The Broad Institute Genome Sequencing Center for Infectious Disease"/>
            <person name="Wu L."/>
            <person name="Ma J."/>
        </authorList>
    </citation>
    <scope>NUCLEOTIDE SEQUENCE [LARGE SCALE GENOMIC DNA]</scope>
    <source>
        <strain evidence="3 4">JCM 15921</strain>
    </source>
</reference>
<dbReference type="Proteomes" id="UP001500102">
    <property type="component" value="Unassembled WGS sequence"/>
</dbReference>
<comment type="caution">
    <text evidence="3">The sequence shown here is derived from an EMBL/GenBank/DDBJ whole genome shotgun (WGS) entry which is preliminary data.</text>
</comment>
<evidence type="ECO:0000256" key="1">
    <source>
        <dbReference type="SAM" id="MobiDB-lite"/>
    </source>
</evidence>
<organism evidence="3 4">
    <name type="scientific">Arthrobacter humicola</name>
    <dbReference type="NCBI Taxonomy" id="409291"/>
    <lineage>
        <taxon>Bacteria</taxon>
        <taxon>Bacillati</taxon>
        <taxon>Actinomycetota</taxon>
        <taxon>Actinomycetes</taxon>
        <taxon>Micrococcales</taxon>
        <taxon>Micrococcaceae</taxon>
        <taxon>Arthrobacter</taxon>
    </lineage>
</organism>
<dbReference type="Pfam" id="PF24837">
    <property type="entry name" value="AMIN-like"/>
    <property type="match status" value="1"/>
</dbReference>
<evidence type="ECO:0000313" key="4">
    <source>
        <dbReference type="Proteomes" id="UP001500102"/>
    </source>
</evidence>
<evidence type="ECO:0000259" key="2">
    <source>
        <dbReference type="Pfam" id="PF24837"/>
    </source>
</evidence>
<feature type="region of interest" description="Disordered" evidence="1">
    <location>
        <begin position="1"/>
        <end position="25"/>
    </location>
</feature>
<evidence type="ECO:0000313" key="3">
    <source>
        <dbReference type="EMBL" id="GAA2127614.1"/>
    </source>
</evidence>
<dbReference type="InterPro" id="IPR056303">
    <property type="entry name" value="AMIN-like"/>
</dbReference>